<dbReference type="GO" id="GO:0140359">
    <property type="term" value="F:ABC-type transporter activity"/>
    <property type="evidence" value="ECO:0007669"/>
    <property type="project" value="InterPro"/>
</dbReference>
<gene>
    <name evidence="8" type="ORF">F8144_38910</name>
</gene>
<dbReference type="PIRSF" id="PIRSF006648">
    <property type="entry name" value="DrrB"/>
    <property type="match status" value="1"/>
</dbReference>
<proteinExistence type="predicted"/>
<dbReference type="Pfam" id="PF01061">
    <property type="entry name" value="ABC2_membrane"/>
    <property type="match status" value="1"/>
</dbReference>
<reference evidence="8 9" key="1">
    <citation type="submission" date="2019-09" db="EMBL/GenBank/DDBJ databases">
        <title>Isolation and identification of active actinomycetes.</title>
        <authorList>
            <person name="Yu Z."/>
            <person name="Han C."/>
            <person name="Yu B."/>
        </authorList>
    </citation>
    <scope>NUCLEOTIDE SEQUENCE [LARGE SCALE GENOMIC DNA]</scope>
    <source>
        <strain evidence="8 9">NEAU-H2</strain>
    </source>
</reference>
<dbReference type="Proteomes" id="UP000442990">
    <property type="component" value="Unassembled WGS sequence"/>
</dbReference>
<protein>
    <submittedName>
        <fullName evidence="8">ABC transporter permease</fullName>
    </submittedName>
</protein>
<name>A0A7J5D3T8_9ACTN</name>
<keyword evidence="2 6" id="KW-0812">Transmembrane</keyword>
<keyword evidence="9" id="KW-1185">Reference proteome</keyword>
<evidence type="ECO:0000256" key="1">
    <source>
        <dbReference type="ARBA" id="ARBA00004141"/>
    </source>
</evidence>
<evidence type="ECO:0000259" key="7">
    <source>
        <dbReference type="Pfam" id="PF01061"/>
    </source>
</evidence>
<evidence type="ECO:0000256" key="5">
    <source>
        <dbReference type="ARBA" id="ARBA00023251"/>
    </source>
</evidence>
<feature type="transmembrane region" description="Helical" evidence="6">
    <location>
        <begin position="233"/>
        <end position="250"/>
    </location>
</feature>
<feature type="transmembrane region" description="Helical" evidence="6">
    <location>
        <begin position="109"/>
        <end position="129"/>
    </location>
</feature>
<comment type="caution">
    <text evidence="8">The sequence shown here is derived from an EMBL/GenBank/DDBJ whole genome shotgun (WGS) entry which is preliminary data.</text>
</comment>
<keyword evidence="4 6" id="KW-0472">Membrane</keyword>
<sequence length="263" mass="27219">MKSVRLLVIGGGIAYRALFVGTTPSMFIGTLLAGPLLQLLFFVYLGRQLGVADDTFYILGNAVLAVSNACVIGGTMAVANERRYGTLGVVLLSPRSRVLLWVGRSLPYIANGLFVTVFVLTCGALLLGLNIPLDAIPGLLLALLGAALSGSAFGLALGALGLRFRDVFIVSNVAAALLLLLTGANVPREELPGWMGVVGEVLPLTHAAGAARSFVAGNGTGASGGIRECAAEYAVGVGYLLIAVLLLRCFERGSRARATLDTM</sequence>
<dbReference type="InterPro" id="IPR051328">
    <property type="entry name" value="T7SS_ABC-Transporter"/>
</dbReference>
<dbReference type="PANTHER" id="PTHR43077">
    <property type="entry name" value="TRANSPORT PERMEASE YVFS-RELATED"/>
    <property type="match status" value="1"/>
</dbReference>
<feature type="transmembrane region" description="Helical" evidence="6">
    <location>
        <begin position="57"/>
        <end position="78"/>
    </location>
</feature>
<keyword evidence="3 6" id="KW-1133">Transmembrane helix</keyword>
<dbReference type="GO" id="GO:0043190">
    <property type="term" value="C:ATP-binding cassette (ABC) transporter complex"/>
    <property type="evidence" value="ECO:0007669"/>
    <property type="project" value="InterPro"/>
</dbReference>
<accession>A0A7J5D3T8</accession>
<evidence type="ECO:0000256" key="3">
    <source>
        <dbReference type="ARBA" id="ARBA00022989"/>
    </source>
</evidence>
<dbReference type="AlphaFoldDB" id="A0A7J5D3T8"/>
<dbReference type="InterPro" id="IPR000412">
    <property type="entry name" value="ABC_2_transport"/>
</dbReference>
<dbReference type="GO" id="GO:0046677">
    <property type="term" value="P:response to antibiotic"/>
    <property type="evidence" value="ECO:0007669"/>
    <property type="project" value="UniProtKB-KW"/>
</dbReference>
<evidence type="ECO:0000313" key="9">
    <source>
        <dbReference type="Proteomes" id="UP000442990"/>
    </source>
</evidence>
<keyword evidence="5" id="KW-0046">Antibiotic resistance</keyword>
<dbReference type="PANTHER" id="PTHR43077:SF10">
    <property type="entry name" value="TRANSPORT PERMEASE PROTEIN"/>
    <property type="match status" value="1"/>
</dbReference>
<evidence type="ECO:0000256" key="4">
    <source>
        <dbReference type="ARBA" id="ARBA00023136"/>
    </source>
</evidence>
<dbReference type="EMBL" id="WBKG01000050">
    <property type="protein sequence ID" value="KAB1978676.1"/>
    <property type="molecule type" value="Genomic_DNA"/>
</dbReference>
<feature type="transmembrane region" description="Helical" evidence="6">
    <location>
        <begin position="135"/>
        <end position="160"/>
    </location>
</feature>
<feature type="transmembrane region" description="Helical" evidence="6">
    <location>
        <begin position="167"/>
        <end position="186"/>
    </location>
</feature>
<evidence type="ECO:0000313" key="8">
    <source>
        <dbReference type="EMBL" id="KAB1978676.1"/>
    </source>
</evidence>
<dbReference type="InterPro" id="IPR013525">
    <property type="entry name" value="ABC2_TM"/>
</dbReference>
<feature type="domain" description="ABC-2 type transporter transmembrane" evidence="7">
    <location>
        <begin position="29"/>
        <end position="213"/>
    </location>
</feature>
<evidence type="ECO:0000256" key="6">
    <source>
        <dbReference type="SAM" id="Phobius"/>
    </source>
</evidence>
<feature type="transmembrane region" description="Helical" evidence="6">
    <location>
        <begin position="26"/>
        <end position="45"/>
    </location>
</feature>
<organism evidence="8 9">
    <name type="scientific">Streptomyces triticiradicis</name>
    <dbReference type="NCBI Taxonomy" id="2651189"/>
    <lineage>
        <taxon>Bacteria</taxon>
        <taxon>Bacillati</taxon>
        <taxon>Actinomycetota</taxon>
        <taxon>Actinomycetes</taxon>
        <taxon>Kitasatosporales</taxon>
        <taxon>Streptomycetaceae</taxon>
        <taxon>Streptomyces</taxon>
    </lineage>
</organism>
<comment type="subcellular location">
    <subcellularLocation>
        <location evidence="1">Membrane</location>
        <topology evidence="1">Multi-pass membrane protein</topology>
    </subcellularLocation>
</comment>
<evidence type="ECO:0000256" key="2">
    <source>
        <dbReference type="ARBA" id="ARBA00022692"/>
    </source>
</evidence>